<dbReference type="InterPro" id="IPR003347">
    <property type="entry name" value="JmjC_dom"/>
</dbReference>
<keyword evidence="3" id="KW-1185">Reference proteome</keyword>
<dbReference type="InterPro" id="IPR014710">
    <property type="entry name" value="RmlC-like_jellyroll"/>
</dbReference>
<comment type="caution">
    <text evidence="2">The sequence shown here is derived from an EMBL/GenBank/DDBJ whole genome shotgun (WGS) entry which is preliminary data.</text>
</comment>
<dbReference type="Proteomes" id="UP000663992">
    <property type="component" value="Unassembled WGS sequence"/>
</dbReference>
<evidence type="ECO:0000313" key="2">
    <source>
        <dbReference type="EMBL" id="MBN7818588.1"/>
    </source>
</evidence>
<reference evidence="2 3" key="1">
    <citation type="submission" date="2021-03" db="EMBL/GenBank/DDBJ databases">
        <title>novel species isolated from a fishpond in China.</title>
        <authorList>
            <person name="Lu H."/>
            <person name="Cai Z."/>
        </authorList>
    </citation>
    <scope>NUCLEOTIDE SEQUENCE [LARGE SCALE GENOMIC DNA]</scope>
    <source>
        <strain evidence="2 3">Y57</strain>
    </source>
</reference>
<accession>A0ABS3CNA0</accession>
<gene>
    <name evidence="2" type="ORF">J0A65_01865</name>
</gene>
<sequence>MHVDYAPVPVMNNLPPGQLPADLSGFSQPVVFKGLVSHWKLVMLGRQSSDEAVAYLKSFYNGNPAFVYQGEPGLDGRYGYNDDFTRLNYETSRMALDEVLDRLLACRQTANPPSYYIASNVIDYNFPGLSADNHLDIPLRPSPQACEPPVPSLWIGNRSVARCHYDASDNIACVVMGRRRFTLFPPDQIANLYPGPLTPTPGGQAITSVDIHQPDLGRFPRFAEAIKVGLSVELEPGDAIYIPSMWWHQVEGLDSVNILINYWWSDAAKFMGSAMNVLQHAMLSLRDKPAHEKAAWKQVFDYYVFGDSQLPRAHLPEQAWGDLGPMTELSSRQLRARLINKLNR</sequence>
<dbReference type="PANTHER" id="PTHR12461">
    <property type="entry name" value="HYPOXIA-INDUCIBLE FACTOR 1 ALPHA INHIBITOR-RELATED"/>
    <property type="match status" value="1"/>
</dbReference>
<protein>
    <submittedName>
        <fullName evidence="2">Cupin-like domain-containing protein</fullName>
    </submittedName>
</protein>
<proteinExistence type="predicted"/>
<organism evidence="2 3">
    <name type="scientific">Bowmanella yangjiangensis</name>
    <dbReference type="NCBI Taxonomy" id="2811230"/>
    <lineage>
        <taxon>Bacteria</taxon>
        <taxon>Pseudomonadati</taxon>
        <taxon>Pseudomonadota</taxon>
        <taxon>Gammaproteobacteria</taxon>
        <taxon>Alteromonadales</taxon>
        <taxon>Alteromonadaceae</taxon>
        <taxon>Bowmanella</taxon>
    </lineage>
</organism>
<evidence type="ECO:0000313" key="3">
    <source>
        <dbReference type="Proteomes" id="UP000663992"/>
    </source>
</evidence>
<dbReference type="Gene3D" id="2.60.120.10">
    <property type="entry name" value="Jelly Rolls"/>
    <property type="match status" value="1"/>
</dbReference>
<dbReference type="PANTHER" id="PTHR12461:SF105">
    <property type="entry name" value="HYPOXIA-INDUCIBLE FACTOR 1-ALPHA INHIBITOR"/>
    <property type="match status" value="1"/>
</dbReference>
<dbReference type="PROSITE" id="PS51184">
    <property type="entry name" value="JMJC"/>
    <property type="match status" value="1"/>
</dbReference>
<dbReference type="InterPro" id="IPR041667">
    <property type="entry name" value="Cupin_8"/>
</dbReference>
<dbReference type="RefSeq" id="WP_206592407.1">
    <property type="nucleotide sequence ID" value="NZ_JAFKCS010000001.1"/>
</dbReference>
<dbReference type="EMBL" id="JAFKCS010000001">
    <property type="protein sequence ID" value="MBN7818588.1"/>
    <property type="molecule type" value="Genomic_DNA"/>
</dbReference>
<dbReference type="SMART" id="SM00558">
    <property type="entry name" value="JmjC"/>
    <property type="match status" value="1"/>
</dbReference>
<feature type="domain" description="JmjC" evidence="1">
    <location>
        <begin position="115"/>
        <end position="279"/>
    </location>
</feature>
<evidence type="ECO:0000259" key="1">
    <source>
        <dbReference type="PROSITE" id="PS51184"/>
    </source>
</evidence>
<name>A0ABS3CNA0_9ALTE</name>
<dbReference type="Pfam" id="PF13621">
    <property type="entry name" value="Cupin_8"/>
    <property type="match status" value="1"/>
</dbReference>
<dbReference type="SUPFAM" id="SSF51197">
    <property type="entry name" value="Clavaminate synthase-like"/>
    <property type="match status" value="1"/>
</dbReference>